<protein>
    <recommendedName>
        <fullName evidence="4">Pseudouridine synthase</fullName>
        <ecNumber evidence="4">5.4.99.-</ecNumber>
    </recommendedName>
</protein>
<dbReference type="GO" id="GO:0003723">
    <property type="term" value="F:RNA binding"/>
    <property type="evidence" value="ECO:0007669"/>
    <property type="project" value="UniProtKB-KW"/>
</dbReference>
<name>A0A6N2U563_9FIRM</name>
<dbReference type="NCBIfam" id="TIGR00093">
    <property type="entry name" value="pseudouridine synthase"/>
    <property type="match status" value="1"/>
</dbReference>
<dbReference type="CDD" id="cd02870">
    <property type="entry name" value="PseudoU_synth_RsuA_like"/>
    <property type="match status" value="1"/>
</dbReference>
<sequence>MRINKYIAKTGFASRRKSEEYIKNGKVFVNGNKLEDLSYQVKEEDEVKIDGKILKIQKNFYYKLNKPLGYISSNYDPHNEKDLNKLLDIDERFFCAGRLDKDSHGLMIITNDGKITNKIIHPSKKIDKIYIVKVDKKLTAYQEKNFMDGVKLSQKEITSDAKISLIDKEKITYKVTIHQGYNRQIRRMFAYFKIKVLDLKRIKIGQICLDDLKDGDYKKLSKKEVEYLESL</sequence>
<gene>
    <name evidence="6" type="primary">rluB</name>
    <name evidence="6" type="ORF">AVLFYP127_00866</name>
</gene>
<dbReference type="GO" id="GO:0000455">
    <property type="term" value="P:enzyme-directed rRNA pseudouridine synthesis"/>
    <property type="evidence" value="ECO:0007669"/>
    <property type="project" value="UniProtKB-ARBA"/>
</dbReference>
<reference evidence="6" key="1">
    <citation type="submission" date="2019-11" db="EMBL/GenBank/DDBJ databases">
        <authorList>
            <person name="Feng L."/>
        </authorList>
    </citation>
    <scope>NUCLEOTIDE SEQUENCE</scope>
    <source>
        <strain evidence="6">AvaginalisLFYP127</strain>
    </source>
</reference>
<evidence type="ECO:0000256" key="1">
    <source>
        <dbReference type="ARBA" id="ARBA00008348"/>
    </source>
</evidence>
<dbReference type="Gene3D" id="3.30.70.1560">
    <property type="entry name" value="Alpha-L RNA-binding motif"/>
    <property type="match status" value="1"/>
</dbReference>
<dbReference type="CDD" id="cd00165">
    <property type="entry name" value="S4"/>
    <property type="match status" value="1"/>
</dbReference>
<dbReference type="GO" id="GO:0120159">
    <property type="term" value="F:rRNA pseudouridine synthase activity"/>
    <property type="evidence" value="ECO:0007669"/>
    <property type="project" value="UniProtKB-ARBA"/>
</dbReference>
<dbReference type="SUPFAM" id="SSF55174">
    <property type="entry name" value="Alpha-L RNA-binding motif"/>
    <property type="match status" value="1"/>
</dbReference>
<dbReference type="PROSITE" id="PS50889">
    <property type="entry name" value="S4"/>
    <property type="match status" value="1"/>
</dbReference>
<dbReference type="SUPFAM" id="SSF55120">
    <property type="entry name" value="Pseudouridine synthase"/>
    <property type="match status" value="1"/>
</dbReference>
<dbReference type="InterPro" id="IPR006145">
    <property type="entry name" value="PsdUridine_synth_RsuA/RluA"/>
</dbReference>
<dbReference type="AlphaFoldDB" id="A0A6N2U563"/>
<accession>A0A6N2U563</accession>
<dbReference type="InterPro" id="IPR018496">
    <property type="entry name" value="PsdUridine_synth_RsuA/RluB_CS"/>
</dbReference>
<evidence type="ECO:0000259" key="5">
    <source>
        <dbReference type="SMART" id="SM00363"/>
    </source>
</evidence>
<proteinExistence type="inferred from homology"/>
<evidence type="ECO:0000313" key="6">
    <source>
        <dbReference type="EMBL" id="VYT10646.1"/>
    </source>
</evidence>
<dbReference type="PROSITE" id="PS01149">
    <property type="entry name" value="PSI_RSU"/>
    <property type="match status" value="1"/>
</dbReference>
<dbReference type="EMBL" id="CACRSW010000028">
    <property type="protein sequence ID" value="VYT10646.1"/>
    <property type="molecule type" value="Genomic_DNA"/>
</dbReference>
<dbReference type="Pfam" id="PF01479">
    <property type="entry name" value="S4"/>
    <property type="match status" value="1"/>
</dbReference>
<organism evidence="6">
    <name type="scientific">Anaerococcus vaginalis</name>
    <dbReference type="NCBI Taxonomy" id="33037"/>
    <lineage>
        <taxon>Bacteria</taxon>
        <taxon>Bacillati</taxon>
        <taxon>Bacillota</taxon>
        <taxon>Tissierellia</taxon>
        <taxon>Tissierellales</taxon>
        <taxon>Peptoniphilaceae</taxon>
        <taxon>Anaerococcus</taxon>
    </lineage>
</organism>
<dbReference type="InterPro" id="IPR050343">
    <property type="entry name" value="RsuA_PseudoU_synthase"/>
</dbReference>
<dbReference type="SMART" id="SM00363">
    <property type="entry name" value="S4"/>
    <property type="match status" value="1"/>
</dbReference>
<dbReference type="FunFam" id="3.10.290.10:FF:000003">
    <property type="entry name" value="Pseudouridine synthase"/>
    <property type="match status" value="1"/>
</dbReference>
<dbReference type="EC" id="5.4.99.-" evidence="4"/>
<dbReference type="InterPro" id="IPR020094">
    <property type="entry name" value="TruA/RsuA/RluB/E/F_N"/>
</dbReference>
<dbReference type="Pfam" id="PF00849">
    <property type="entry name" value="PseudoU_synth_2"/>
    <property type="match status" value="1"/>
</dbReference>
<dbReference type="InterPro" id="IPR002942">
    <property type="entry name" value="S4_RNA-bd"/>
</dbReference>
<dbReference type="InterPro" id="IPR036986">
    <property type="entry name" value="S4_RNA-bd_sf"/>
</dbReference>
<dbReference type="Gene3D" id="3.30.70.580">
    <property type="entry name" value="Pseudouridine synthase I, catalytic domain, N-terminal subdomain"/>
    <property type="match status" value="1"/>
</dbReference>
<dbReference type="InterPro" id="IPR020103">
    <property type="entry name" value="PsdUridine_synth_cat_dom_sf"/>
</dbReference>
<evidence type="ECO:0000256" key="3">
    <source>
        <dbReference type="PROSITE-ProRule" id="PRU00182"/>
    </source>
</evidence>
<dbReference type="PANTHER" id="PTHR47683">
    <property type="entry name" value="PSEUDOURIDINE SYNTHASE FAMILY PROTEIN-RELATED"/>
    <property type="match status" value="1"/>
</dbReference>
<dbReference type="Gene3D" id="3.10.290.10">
    <property type="entry name" value="RNA-binding S4 domain"/>
    <property type="match status" value="1"/>
</dbReference>
<dbReference type="PANTHER" id="PTHR47683:SF2">
    <property type="entry name" value="RNA-BINDING S4 DOMAIN-CONTAINING PROTEIN"/>
    <property type="match status" value="1"/>
</dbReference>
<evidence type="ECO:0000256" key="4">
    <source>
        <dbReference type="RuleBase" id="RU003887"/>
    </source>
</evidence>
<evidence type="ECO:0000256" key="2">
    <source>
        <dbReference type="ARBA" id="ARBA00023235"/>
    </source>
</evidence>
<dbReference type="InterPro" id="IPR042092">
    <property type="entry name" value="PsdUridine_s_RsuA/RluB/E/F_cat"/>
</dbReference>
<dbReference type="RefSeq" id="WP_156329300.1">
    <property type="nucleotide sequence ID" value="NZ_CACRSW010000028.1"/>
</dbReference>
<keyword evidence="2 4" id="KW-0413">Isomerase</keyword>
<feature type="domain" description="RNA-binding S4" evidence="5">
    <location>
        <begin position="1"/>
        <end position="62"/>
    </location>
</feature>
<comment type="similarity">
    <text evidence="1 4">Belongs to the pseudouridine synthase RsuA family.</text>
</comment>
<keyword evidence="3" id="KW-0694">RNA-binding</keyword>
<dbReference type="InterPro" id="IPR000748">
    <property type="entry name" value="PsdUridine_synth_RsuA/RluB/E/F"/>
</dbReference>